<dbReference type="AlphaFoldDB" id="A0A177BW74"/>
<dbReference type="GO" id="GO:0016740">
    <property type="term" value="F:transferase activity"/>
    <property type="evidence" value="ECO:0007669"/>
    <property type="project" value="UniProtKB-KW"/>
</dbReference>
<dbReference type="InterPro" id="IPR029062">
    <property type="entry name" value="Class_I_gatase-like"/>
</dbReference>
<evidence type="ECO:0000259" key="1">
    <source>
        <dbReference type="Pfam" id="PF01965"/>
    </source>
</evidence>
<protein>
    <submittedName>
        <fullName evidence="2">Class I glutamine amidotransferase-like protein</fullName>
    </submittedName>
</protein>
<name>A0A177BW74_9PLEO</name>
<gene>
    <name evidence="2" type="ORF">CC84DRAFT_1264892</name>
</gene>
<dbReference type="CDD" id="cd03139">
    <property type="entry name" value="GATase1_PfpI_2"/>
    <property type="match status" value="1"/>
</dbReference>
<organism evidence="2 3">
    <name type="scientific">Paraphaeosphaeria sporulosa</name>
    <dbReference type="NCBI Taxonomy" id="1460663"/>
    <lineage>
        <taxon>Eukaryota</taxon>
        <taxon>Fungi</taxon>
        <taxon>Dikarya</taxon>
        <taxon>Ascomycota</taxon>
        <taxon>Pezizomycotina</taxon>
        <taxon>Dothideomycetes</taxon>
        <taxon>Pleosporomycetidae</taxon>
        <taxon>Pleosporales</taxon>
        <taxon>Massarineae</taxon>
        <taxon>Didymosphaeriaceae</taxon>
        <taxon>Paraphaeosphaeria</taxon>
    </lineage>
</organism>
<evidence type="ECO:0000313" key="2">
    <source>
        <dbReference type="EMBL" id="OAF98579.1"/>
    </source>
</evidence>
<dbReference type="InParanoid" id="A0A177BW74"/>
<dbReference type="PANTHER" id="PTHR43130:SF7">
    <property type="entry name" value="DJ-1_PFPI DOMAIN-CONTAINING PROTEIN"/>
    <property type="match status" value="1"/>
</dbReference>
<dbReference type="Proteomes" id="UP000077069">
    <property type="component" value="Unassembled WGS sequence"/>
</dbReference>
<reference evidence="2 3" key="1">
    <citation type="submission" date="2016-05" db="EMBL/GenBank/DDBJ databases">
        <title>Comparative analysis of secretome profiles of manganese(II)-oxidizing ascomycete fungi.</title>
        <authorList>
            <consortium name="DOE Joint Genome Institute"/>
            <person name="Zeiner C.A."/>
            <person name="Purvine S.O."/>
            <person name="Zink E.M."/>
            <person name="Wu S."/>
            <person name="Pasa-Tolic L."/>
            <person name="Chaput D.L."/>
            <person name="Haridas S."/>
            <person name="Grigoriev I.V."/>
            <person name="Santelli C.M."/>
            <person name="Hansel C.M."/>
        </authorList>
    </citation>
    <scope>NUCLEOTIDE SEQUENCE [LARGE SCALE GENOMIC DNA]</scope>
    <source>
        <strain evidence="2 3">AP3s5-JAC2a</strain>
    </source>
</reference>
<evidence type="ECO:0000313" key="3">
    <source>
        <dbReference type="Proteomes" id="UP000077069"/>
    </source>
</evidence>
<accession>A0A177BW74</accession>
<proteinExistence type="predicted"/>
<dbReference type="Pfam" id="PF01965">
    <property type="entry name" value="DJ-1_PfpI"/>
    <property type="match status" value="1"/>
</dbReference>
<dbReference type="InterPro" id="IPR052158">
    <property type="entry name" value="INH-QAR"/>
</dbReference>
<dbReference type="OrthoDB" id="543156at2759"/>
<dbReference type="PANTHER" id="PTHR43130">
    <property type="entry name" value="ARAC-FAMILY TRANSCRIPTIONAL REGULATOR"/>
    <property type="match status" value="1"/>
</dbReference>
<sequence>MVQDVHFGSLVYEYQTLDVAGPFDLLNLASRRVAEYGLAHGADVSQETIDKSPNFIFHHIAESLEPVALMTSGFKITPTDTLDNCPDIDYLLIGGPMPETFEFPPKYVDFIKRHHAAGKTIFTTCTGASALASTGVLDGKNATVNNVEYNWIAKRYPNVNWSKDKKWVIDGNIWTGGGVIAGMDMFAHWLEKTYGKDVMVSAAMQLDYEPRDINGITGVIPLRYDASGKQISTTVFPK</sequence>
<dbReference type="STRING" id="1460663.A0A177BW74"/>
<dbReference type="SUPFAM" id="SSF52317">
    <property type="entry name" value="Class I glutamine amidotransferase-like"/>
    <property type="match status" value="1"/>
</dbReference>
<dbReference type="Gene3D" id="3.40.50.880">
    <property type="match status" value="1"/>
</dbReference>
<feature type="domain" description="DJ-1/PfpI" evidence="1">
    <location>
        <begin position="64"/>
        <end position="191"/>
    </location>
</feature>
<keyword evidence="2" id="KW-0808">Transferase</keyword>
<keyword evidence="3" id="KW-1185">Reference proteome</keyword>
<dbReference type="RefSeq" id="XP_018028945.1">
    <property type="nucleotide sequence ID" value="XM_018185348.1"/>
</dbReference>
<dbReference type="GeneID" id="28768834"/>
<dbReference type="EMBL" id="KV441566">
    <property type="protein sequence ID" value="OAF98579.1"/>
    <property type="molecule type" value="Genomic_DNA"/>
</dbReference>
<dbReference type="InterPro" id="IPR002818">
    <property type="entry name" value="DJ-1/PfpI"/>
</dbReference>
<keyword evidence="2" id="KW-0315">Glutamine amidotransferase</keyword>